<keyword evidence="2" id="KW-0436">Ligase</keyword>
<dbReference type="InterPro" id="IPR055268">
    <property type="entry name" value="PCB-like"/>
</dbReference>
<dbReference type="GO" id="GO:0006094">
    <property type="term" value="P:gluconeogenesis"/>
    <property type="evidence" value="ECO:0007669"/>
    <property type="project" value="TreeGrafter"/>
</dbReference>
<dbReference type="InterPro" id="IPR000891">
    <property type="entry name" value="PYR_CT"/>
</dbReference>
<accession>A0A934Q7E6</accession>
<evidence type="ECO:0000313" key="3">
    <source>
        <dbReference type="Proteomes" id="UP000608530"/>
    </source>
</evidence>
<protein>
    <submittedName>
        <fullName evidence="2">Pyruvate carboxylase subunit B</fullName>
        <ecNumber evidence="2">6.4.1.1</ecNumber>
    </submittedName>
</protein>
<comment type="caution">
    <text evidence="2">The sequence shown here is derived from an EMBL/GenBank/DDBJ whole genome shotgun (WGS) entry which is preliminary data.</text>
</comment>
<dbReference type="Proteomes" id="UP000608530">
    <property type="component" value="Unassembled WGS sequence"/>
</dbReference>
<feature type="domain" description="Pyruvate carboxyltransferase" evidence="1">
    <location>
        <begin position="5"/>
        <end position="269"/>
    </location>
</feature>
<dbReference type="RefSeq" id="WP_200115215.1">
    <property type="nucleotide sequence ID" value="NZ_JAEHOH010000010.1"/>
</dbReference>
<dbReference type="EMBL" id="JAEHOH010000010">
    <property type="protein sequence ID" value="MBK0419078.1"/>
    <property type="molecule type" value="Genomic_DNA"/>
</dbReference>
<dbReference type="PANTHER" id="PTHR43778">
    <property type="entry name" value="PYRUVATE CARBOXYLASE"/>
    <property type="match status" value="1"/>
</dbReference>
<dbReference type="Gene3D" id="3.20.20.70">
    <property type="entry name" value="Aldolase class I"/>
    <property type="match status" value="1"/>
</dbReference>
<dbReference type="Pfam" id="PF02436">
    <property type="entry name" value="PYC_OADA"/>
    <property type="match status" value="1"/>
</dbReference>
<dbReference type="InterPro" id="IPR013785">
    <property type="entry name" value="Aldolase_TIM"/>
</dbReference>
<dbReference type="SUPFAM" id="SSF89000">
    <property type="entry name" value="post-HMGL domain-like"/>
    <property type="match status" value="1"/>
</dbReference>
<dbReference type="InterPro" id="IPR003379">
    <property type="entry name" value="Carboxylase_cons_dom"/>
</dbReference>
<dbReference type="PANTHER" id="PTHR43778:SF2">
    <property type="entry name" value="PYRUVATE CARBOXYLASE, MITOCHONDRIAL"/>
    <property type="match status" value="1"/>
</dbReference>
<dbReference type="GO" id="GO:0005737">
    <property type="term" value="C:cytoplasm"/>
    <property type="evidence" value="ECO:0007669"/>
    <property type="project" value="TreeGrafter"/>
</dbReference>
<dbReference type="SUPFAM" id="SSF51569">
    <property type="entry name" value="Aldolase"/>
    <property type="match status" value="1"/>
</dbReference>
<gene>
    <name evidence="2" type="ORF">JD276_08520</name>
</gene>
<proteinExistence type="predicted"/>
<dbReference type="CDD" id="cd07937">
    <property type="entry name" value="DRE_TIM_PC_TC_5S"/>
    <property type="match status" value="1"/>
</dbReference>
<sequence length="490" mass="54741">MSRKIKLEDISIRDGAQCLWATRLATDEIVPIAETMGRAGFDIIDVTGGAAIDTSIIYLRENPFDRIRILRELMPDSRLNFNTRGQSVFRWTQYPDDVAELALRVFGKAGIDSVMLFDPLNDMRNLEFSCRAAKNLGMYTIGSVTYTISPYHTDEHFVEKAKELVAMGVDAVSLKDPSGLLVPERAQSLIRKFREVLNGQALQLHCHTSTGTGPDVHRAAMDLGDLTPDVFHGAVPPFAWGTSHPSHEFLIDNLEERGFTVDIDREAVREMEAYFTGLARRRGMPTSHEVPDDPAMLVHQVPGGMLANLQRQLTEQGMADRLPEVLDEVSRVRLDLGYPLLVSPMAQYVGIQAVLNVVTGDRYAMVPDEVRSYLLGYYGATPGPVDPDVLDRVIGDAEPITRRPGEVLEPMVERFAAENGPFESDEALALAIFYSKTDLEKWNCKDWDGYRATPRNALGVLLDTVARDPRIRSFRFERPGARTVVSFNEN</sequence>
<dbReference type="PROSITE" id="PS50991">
    <property type="entry name" value="PYR_CT"/>
    <property type="match status" value="1"/>
</dbReference>
<organism evidence="2 3">
    <name type="scientific">Leucobacter chromiisoli</name>
    <dbReference type="NCBI Taxonomy" id="2796471"/>
    <lineage>
        <taxon>Bacteria</taxon>
        <taxon>Bacillati</taxon>
        <taxon>Actinomycetota</taxon>
        <taxon>Actinomycetes</taxon>
        <taxon>Micrococcales</taxon>
        <taxon>Microbacteriaceae</taxon>
        <taxon>Leucobacter</taxon>
    </lineage>
</organism>
<name>A0A934Q7E6_9MICO</name>
<keyword evidence="2" id="KW-0670">Pyruvate</keyword>
<dbReference type="AlphaFoldDB" id="A0A934Q7E6"/>
<evidence type="ECO:0000313" key="2">
    <source>
        <dbReference type="EMBL" id="MBK0419078.1"/>
    </source>
</evidence>
<dbReference type="NCBIfam" id="NF006761">
    <property type="entry name" value="PRK09282.1"/>
    <property type="match status" value="1"/>
</dbReference>
<dbReference type="EC" id="6.4.1.1" evidence="2"/>
<keyword evidence="3" id="KW-1185">Reference proteome</keyword>
<reference evidence="2" key="1">
    <citation type="submission" date="2020-12" db="EMBL/GenBank/DDBJ databases">
        <title>Leucobacter sp. CAS1, isolated from Chromium sludge.</title>
        <authorList>
            <person name="Xu Z."/>
        </authorList>
    </citation>
    <scope>NUCLEOTIDE SEQUENCE</scope>
    <source>
        <strain evidence="2">CSA1</strain>
    </source>
</reference>
<dbReference type="GO" id="GO:0004736">
    <property type="term" value="F:pyruvate carboxylase activity"/>
    <property type="evidence" value="ECO:0007669"/>
    <property type="project" value="UniProtKB-EC"/>
</dbReference>
<evidence type="ECO:0000259" key="1">
    <source>
        <dbReference type="PROSITE" id="PS50991"/>
    </source>
</evidence>